<dbReference type="SUPFAM" id="SSF140566">
    <property type="entry name" value="FlgN-like"/>
    <property type="match status" value="1"/>
</dbReference>
<dbReference type="RefSeq" id="WP_099307742.1">
    <property type="nucleotide sequence ID" value="NZ_PDVP01000013.1"/>
</dbReference>
<dbReference type="OrthoDB" id="8294122at2"/>
<dbReference type="AlphaFoldDB" id="A0A2G1QJM2"/>
<comment type="caution">
    <text evidence="1">The sequence shown here is derived from an EMBL/GenBank/DDBJ whole genome shotgun (WGS) entry which is preliminary data.</text>
</comment>
<dbReference type="Proteomes" id="UP000221168">
    <property type="component" value="Unassembled WGS sequence"/>
</dbReference>
<proteinExistence type="predicted"/>
<sequence length="130" mass="14694">MVEQRIDSLRKREEEDHRSIIQVLEAIGACLDGERDMLADRRLSELQAYNTRKSRLLYELSRAINGNPGWRRIAGLRERLDDLNSKLRANARSLQAQAAAVRSVADLVINEIRDSEDDGTYSTASVAGRL</sequence>
<evidence type="ECO:0000313" key="2">
    <source>
        <dbReference type="Proteomes" id="UP000221168"/>
    </source>
</evidence>
<keyword evidence="2" id="KW-1185">Reference proteome</keyword>
<evidence type="ECO:0008006" key="3">
    <source>
        <dbReference type="Google" id="ProtNLM"/>
    </source>
</evidence>
<protein>
    <recommendedName>
        <fullName evidence="3">Flagellar protein FlgN</fullName>
    </recommendedName>
</protein>
<dbReference type="EMBL" id="PDVP01000013">
    <property type="protein sequence ID" value="PHP65716.1"/>
    <property type="molecule type" value="Genomic_DNA"/>
</dbReference>
<dbReference type="GO" id="GO:0044780">
    <property type="term" value="P:bacterial-type flagellum assembly"/>
    <property type="evidence" value="ECO:0007669"/>
    <property type="project" value="InterPro"/>
</dbReference>
<reference evidence="1 2" key="1">
    <citation type="submission" date="2017-10" db="EMBL/GenBank/DDBJ databases">
        <title>Sedimentibacterium mangrovi gen. nov., sp. nov., a novel member of family Phyllobacteriacea isolated from mangrove sediment.</title>
        <authorList>
            <person name="Liao H."/>
            <person name="Tian Y."/>
        </authorList>
    </citation>
    <scope>NUCLEOTIDE SEQUENCE [LARGE SCALE GENOMIC DNA]</scope>
    <source>
        <strain evidence="1 2">X9-2-2</strain>
    </source>
</reference>
<evidence type="ECO:0000313" key="1">
    <source>
        <dbReference type="EMBL" id="PHP65716.1"/>
    </source>
</evidence>
<name>A0A2G1QJM2_9HYPH</name>
<gene>
    <name evidence="1" type="ORF">CSC94_17870</name>
</gene>
<dbReference type="InterPro" id="IPR036679">
    <property type="entry name" value="FlgN-like_sf"/>
</dbReference>
<organism evidence="1 2">
    <name type="scientific">Zhengella mangrovi</name>
    <dbReference type="NCBI Taxonomy" id="1982044"/>
    <lineage>
        <taxon>Bacteria</taxon>
        <taxon>Pseudomonadati</taxon>
        <taxon>Pseudomonadota</taxon>
        <taxon>Alphaproteobacteria</taxon>
        <taxon>Hyphomicrobiales</taxon>
        <taxon>Notoacmeibacteraceae</taxon>
        <taxon>Zhengella</taxon>
    </lineage>
</organism>
<accession>A0A2G1QJM2</accession>